<dbReference type="GO" id="GO:1990904">
    <property type="term" value="C:ribonucleoprotein complex"/>
    <property type="evidence" value="ECO:0007669"/>
    <property type="project" value="TreeGrafter"/>
</dbReference>
<dbReference type="PANTHER" id="PTHR13284:SF4">
    <property type="entry name" value="C2H2-TYPE DOMAIN-CONTAINING PROTEIN"/>
    <property type="match status" value="1"/>
</dbReference>
<feature type="compositionally biased region" description="Low complexity" evidence="1">
    <location>
        <begin position="13"/>
        <end position="30"/>
    </location>
</feature>
<dbReference type="SUPFAM" id="SSF55315">
    <property type="entry name" value="L30e-like"/>
    <property type="match status" value="1"/>
</dbReference>
<dbReference type="GO" id="GO:0003730">
    <property type="term" value="F:mRNA 3'-UTR binding"/>
    <property type="evidence" value="ECO:0007669"/>
    <property type="project" value="TreeGrafter"/>
</dbReference>
<evidence type="ECO:0000313" key="3">
    <source>
        <dbReference type="EMBL" id="CAE0820140.1"/>
    </source>
</evidence>
<dbReference type="PANTHER" id="PTHR13284">
    <property type="entry name" value="GH01354P"/>
    <property type="match status" value="1"/>
</dbReference>
<feature type="region of interest" description="Disordered" evidence="1">
    <location>
        <begin position="1"/>
        <end position="38"/>
    </location>
</feature>
<name>A0A7S4FZA7_9EUGL</name>
<dbReference type="AlphaFoldDB" id="A0A7S4FZA7"/>
<gene>
    <name evidence="3" type="ORF">EGYM00163_LOCUS31310</name>
</gene>
<feature type="region of interest" description="Disordered" evidence="1">
    <location>
        <begin position="340"/>
        <end position="384"/>
    </location>
</feature>
<dbReference type="InterPro" id="IPR004038">
    <property type="entry name" value="Ribosomal_eL8/eL30/eS12/Gad45"/>
</dbReference>
<dbReference type="Pfam" id="PF01248">
    <property type="entry name" value="Ribosomal_L7Ae"/>
    <property type="match status" value="1"/>
</dbReference>
<proteinExistence type="predicted"/>
<evidence type="ECO:0000259" key="2">
    <source>
        <dbReference type="Pfam" id="PF01248"/>
    </source>
</evidence>
<feature type="domain" description="Ribosomal protein eL8/eL30/eS12/Gadd45" evidence="2">
    <location>
        <begin position="207"/>
        <end position="297"/>
    </location>
</feature>
<evidence type="ECO:0000256" key="1">
    <source>
        <dbReference type="SAM" id="MobiDB-lite"/>
    </source>
</evidence>
<accession>A0A7S4FZA7</accession>
<feature type="compositionally biased region" description="Pro residues" evidence="1">
    <location>
        <begin position="484"/>
        <end position="495"/>
    </location>
</feature>
<dbReference type="Gene3D" id="3.30.1330.30">
    <property type="match status" value="1"/>
</dbReference>
<sequence>MYRYGDRHDAMLQTDRAPSATTTTQTPTRASIRRGCPTAPDTVMADAETETDACKLVHCHVQTAREEGAEGVLPADTNGYRAHVAVEPGATCRGLAAELESVWAPRRDADIQASLDARVCVAAGTQTDSAPSQPAVVVPPMEIITFGTHDLLPFIDRREHSRSQPLRHRPRLWEYCCTVLTDEVDTLAATILELLNRFQKRIVNDPKKFKLRKRYLVGLRQTVKTLAAKRCRMVLMAPNIEKICSEGGLDTLVNKVINLCHVQEVPIVFCLQRRKMGKIVGVVHGVSVVSILSADGANSEFKKLCEIAFQVKKEYDDVVEHKDQLFQAERDREVRERLAREHEKEERRRKHLEAQEKAKQEKQQRIAERRDAAEKKKEEAAERKAQIAAEKAAARAEMEAKRAAEQAQKKQLKLAKHQQLLLQQQIKKQQKQAKSSTVHEHPAHVPMHSAYPAWPYMYHAGAPPAGYHCYGFWVPHAYHSAQPLRPPPARSPAAPPAGVETR</sequence>
<feature type="compositionally biased region" description="Basic and acidic residues" evidence="1">
    <location>
        <begin position="1"/>
        <end position="10"/>
    </location>
</feature>
<organism evidence="3">
    <name type="scientific">Eutreptiella gymnastica</name>
    <dbReference type="NCBI Taxonomy" id="73025"/>
    <lineage>
        <taxon>Eukaryota</taxon>
        <taxon>Discoba</taxon>
        <taxon>Euglenozoa</taxon>
        <taxon>Euglenida</taxon>
        <taxon>Spirocuta</taxon>
        <taxon>Euglenophyceae</taxon>
        <taxon>Eutreptiales</taxon>
        <taxon>Eutreptiaceae</taxon>
        <taxon>Eutreptiella</taxon>
    </lineage>
</organism>
<dbReference type="InterPro" id="IPR040051">
    <property type="entry name" value="SECISBP2"/>
</dbReference>
<dbReference type="GO" id="GO:0043021">
    <property type="term" value="F:ribonucleoprotein complex binding"/>
    <property type="evidence" value="ECO:0007669"/>
    <property type="project" value="TreeGrafter"/>
</dbReference>
<reference evidence="3" key="1">
    <citation type="submission" date="2021-01" db="EMBL/GenBank/DDBJ databases">
        <authorList>
            <person name="Corre E."/>
            <person name="Pelletier E."/>
            <person name="Niang G."/>
            <person name="Scheremetjew M."/>
            <person name="Finn R."/>
            <person name="Kale V."/>
            <person name="Holt S."/>
            <person name="Cochrane G."/>
            <person name="Meng A."/>
            <person name="Brown T."/>
            <person name="Cohen L."/>
        </authorList>
    </citation>
    <scope>NUCLEOTIDE SEQUENCE</scope>
    <source>
        <strain evidence="3">CCMP1594</strain>
    </source>
</reference>
<dbReference type="EMBL" id="HBJA01089958">
    <property type="protein sequence ID" value="CAE0820140.1"/>
    <property type="molecule type" value="Transcribed_RNA"/>
</dbReference>
<feature type="region of interest" description="Disordered" evidence="1">
    <location>
        <begin position="482"/>
        <end position="502"/>
    </location>
</feature>
<protein>
    <recommendedName>
        <fullName evidence="2">Ribosomal protein eL8/eL30/eS12/Gadd45 domain-containing protein</fullName>
    </recommendedName>
</protein>
<dbReference type="GO" id="GO:0035368">
    <property type="term" value="F:selenocysteine insertion sequence binding"/>
    <property type="evidence" value="ECO:0007669"/>
    <property type="project" value="InterPro"/>
</dbReference>
<dbReference type="GO" id="GO:0005739">
    <property type="term" value="C:mitochondrion"/>
    <property type="evidence" value="ECO:0007669"/>
    <property type="project" value="TreeGrafter"/>
</dbReference>
<dbReference type="InterPro" id="IPR029064">
    <property type="entry name" value="Ribosomal_eL30-like_sf"/>
</dbReference>